<dbReference type="Gene3D" id="1.10.10.10">
    <property type="entry name" value="Winged helix-like DNA-binding domain superfamily/Winged helix DNA-binding domain"/>
    <property type="match status" value="1"/>
</dbReference>
<dbReference type="Proteomes" id="UP001362100">
    <property type="component" value="Unassembled WGS sequence"/>
</dbReference>
<protein>
    <submittedName>
        <fullName evidence="6">LysR family transcriptional regulator</fullName>
    </submittedName>
</protein>
<evidence type="ECO:0000313" key="6">
    <source>
        <dbReference type="EMBL" id="MEJ5043883.1"/>
    </source>
</evidence>
<dbReference type="EMBL" id="JBBGZW010000001">
    <property type="protein sequence ID" value="MEJ5043883.1"/>
    <property type="molecule type" value="Genomic_DNA"/>
</dbReference>
<sequence>MRRKNISDYQAFIAVAREQSFTRAAAQLGVSQSALSYTIRTLEAHLGLRLLTRTTRSVSVTEAGERLLNRIGPHFDDIEYEIASLSGMREKPAGTVRITAVEHAAETLLWPRLAPVLQEYPDINIEIISEYGLKDIVAERYDAGVRLGEQVDKDMISVPLAADSRFAVVGSPAYFADKPLPLTPRDLNAHSCIRLRLPTHGGFYAWEFYQHGSEIKVRVNGRGTFSTINMMLQAALDGIGLAYLPEDTVETLLEKGQLIRVLADWCPSRPAYHLYYPSRRQHSPAFQLVLDALRYRRR</sequence>
<dbReference type="Pfam" id="PF00126">
    <property type="entry name" value="HTH_1"/>
    <property type="match status" value="1"/>
</dbReference>
<keyword evidence="2" id="KW-0805">Transcription regulation</keyword>
<dbReference type="InterPro" id="IPR036388">
    <property type="entry name" value="WH-like_DNA-bd_sf"/>
</dbReference>
<keyword evidence="7" id="KW-1185">Reference proteome</keyword>
<reference evidence="6 7" key="1">
    <citation type="submission" date="2023-12" db="EMBL/GenBank/DDBJ databases">
        <title>Gut-associated functions are favored during microbiome assembly across C. elegans life.</title>
        <authorList>
            <person name="Zimmermann J."/>
        </authorList>
    </citation>
    <scope>NUCLEOTIDE SEQUENCE [LARGE SCALE GENOMIC DNA]</scope>
    <source>
        <strain evidence="6 7">BIGb0393</strain>
    </source>
</reference>
<evidence type="ECO:0000259" key="5">
    <source>
        <dbReference type="PROSITE" id="PS50931"/>
    </source>
</evidence>
<accession>A0ABU8PMW7</accession>
<dbReference type="PANTHER" id="PTHR30537:SF1">
    <property type="entry name" value="HTH-TYPE TRANSCRIPTIONAL REGULATOR PGRR"/>
    <property type="match status" value="1"/>
</dbReference>
<dbReference type="PRINTS" id="PR00039">
    <property type="entry name" value="HTHLYSR"/>
</dbReference>
<comment type="caution">
    <text evidence="6">The sequence shown here is derived from an EMBL/GenBank/DDBJ whole genome shotgun (WGS) entry which is preliminary data.</text>
</comment>
<proteinExistence type="inferred from homology"/>
<dbReference type="SUPFAM" id="SSF53850">
    <property type="entry name" value="Periplasmic binding protein-like II"/>
    <property type="match status" value="1"/>
</dbReference>
<gene>
    <name evidence="6" type="ORF">WH298_01410</name>
</gene>
<dbReference type="Gene3D" id="3.40.190.290">
    <property type="match status" value="1"/>
</dbReference>
<evidence type="ECO:0000256" key="4">
    <source>
        <dbReference type="ARBA" id="ARBA00023163"/>
    </source>
</evidence>
<dbReference type="CDD" id="cd08474">
    <property type="entry name" value="PBP2_CrgA_like_5"/>
    <property type="match status" value="1"/>
</dbReference>
<dbReference type="RefSeq" id="WP_180822023.1">
    <property type="nucleotide sequence ID" value="NZ_JACAWY010000001.1"/>
</dbReference>
<dbReference type="SUPFAM" id="SSF46785">
    <property type="entry name" value="Winged helix' DNA-binding domain"/>
    <property type="match status" value="1"/>
</dbReference>
<comment type="similarity">
    <text evidence="1">Belongs to the LysR transcriptional regulatory family.</text>
</comment>
<keyword evidence="3" id="KW-0238">DNA-binding</keyword>
<dbReference type="Pfam" id="PF03466">
    <property type="entry name" value="LysR_substrate"/>
    <property type="match status" value="1"/>
</dbReference>
<dbReference type="InterPro" id="IPR058163">
    <property type="entry name" value="LysR-type_TF_proteobact-type"/>
</dbReference>
<dbReference type="InterPro" id="IPR005119">
    <property type="entry name" value="LysR_subst-bd"/>
</dbReference>
<dbReference type="InterPro" id="IPR000847">
    <property type="entry name" value="LysR_HTH_N"/>
</dbReference>
<dbReference type="PANTHER" id="PTHR30537">
    <property type="entry name" value="HTH-TYPE TRANSCRIPTIONAL REGULATOR"/>
    <property type="match status" value="1"/>
</dbReference>
<organism evidence="6 7">
    <name type="scientific">Pantoea nemavictus</name>
    <dbReference type="NCBI Taxonomy" id="2726955"/>
    <lineage>
        <taxon>Bacteria</taxon>
        <taxon>Pseudomonadati</taxon>
        <taxon>Pseudomonadota</taxon>
        <taxon>Gammaproteobacteria</taxon>
        <taxon>Enterobacterales</taxon>
        <taxon>Erwiniaceae</taxon>
        <taxon>Pantoea</taxon>
    </lineage>
</organism>
<evidence type="ECO:0000256" key="3">
    <source>
        <dbReference type="ARBA" id="ARBA00023125"/>
    </source>
</evidence>
<dbReference type="PROSITE" id="PS50931">
    <property type="entry name" value="HTH_LYSR"/>
    <property type="match status" value="1"/>
</dbReference>
<name>A0ABU8PMW7_9GAMM</name>
<evidence type="ECO:0000256" key="2">
    <source>
        <dbReference type="ARBA" id="ARBA00023015"/>
    </source>
</evidence>
<keyword evidence="4" id="KW-0804">Transcription</keyword>
<evidence type="ECO:0000313" key="7">
    <source>
        <dbReference type="Proteomes" id="UP001362100"/>
    </source>
</evidence>
<evidence type="ECO:0000256" key="1">
    <source>
        <dbReference type="ARBA" id="ARBA00009437"/>
    </source>
</evidence>
<feature type="domain" description="HTH lysR-type" evidence="5">
    <location>
        <begin position="10"/>
        <end position="61"/>
    </location>
</feature>
<dbReference type="InterPro" id="IPR036390">
    <property type="entry name" value="WH_DNA-bd_sf"/>
</dbReference>